<evidence type="ECO:0000256" key="2">
    <source>
        <dbReference type="ARBA" id="ARBA00022771"/>
    </source>
</evidence>
<evidence type="ECO:0000313" key="7">
    <source>
        <dbReference type="EMBL" id="ARF09263.1"/>
    </source>
</evidence>
<proteinExistence type="predicted"/>
<dbReference type="InterPro" id="IPR036575">
    <property type="entry name" value="TFIIS_cen_dom_sf"/>
</dbReference>
<dbReference type="PANTHER" id="PTHR11477:SF0">
    <property type="entry name" value="IP08861P-RELATED"/>
    <property type="match status" value="1"/>
</dbReference>
<dbReference type="Gene3D" id="2.20.25.10">
    <property type="match status" value="1"/>
</dbReference>
<evidence type="ECO:0000256" key="1">
    <source>
        <dbReference type="ARBA" id="ARBA00022723"/>
    </source>
</evidence>
<dbReference type="EMBL" id="KY684084">
    <property type="protein sequence ID" value="ARF09263.1"/>
    <property type="molecule type" value="Genomic_DNA"/>
</dbReference>
<keyword evidence="3" id="KW-0862">Zinc</keyword>
<reference evidence="7" key="1">
    <citation type="journal article" date="2017" name="Science">
        <title>Giant viruses with an expanded complement of translation system components.</title>
        <authorList>
            <person name="Schulz F."/>
            <person name="Yutin N."/>
            <person name="Ivanova N.N."/>
            <person name="Ortega D.R."/>
            <person name="Lee T.K."/>
            <person name="Vierheilig J."/>
            <person name="Daims H."/>
            <person name="Horn M."/>
            <person name="Wagner M."/>
            <person name="Jensen G.J."/>
            <person name="Kyrpides N.C."/>
            <person name="Koonin E.V."/>
            <person name="Woyke T."/>
        </authorList>
    </citation>
    <scope>NUCLEOTIDE SEQUENCE</scope>
    <source>
        <strain evidence="7">CTV1</strain>
    </source>
</reference>
<keyword evidence="7" id="KW-0251">Elongation factor</keyword>
<dbReference type="InterPro" id="IPR003618">
    <property type="entry name" value="TFIIS_cen_dom"/>
</dbReference>
<evidence type="ECO:0000259" key="6">
    <source>
        <dbReference type="PROSITE" id="PS51321"/>
    </source>
</evidence>
<dbReference type="Pfam" id="PF07500">
    <property type="entry name" value="TFIIS_M"/>
    <property type="match status" value="1"/>
</dbReference>
<dbReference type="GO" id="GO:0008270">
    <property type="term" value="F:zinc ion binding"/>
    <property type="evidence" value="ECO:0007669"/>
    <property type="project" value="UniProtKB-KW"/>
</dbReference>
<feature type="domain" description="TFIIS-type" evidence="5">
    <location>
        <begin position="181"/>
        <end position="221"/>
    </location>
</feature>
<organism evidence="7">
    <name type="scientific">Catovirus CTV1</name>
    <dbReference type="NCBI Taxonomy" id="1977631"/>
    <lineage>
        <taxon>Viruses</taxon>
        <taxon>Varidnaviria</taxon>
        <taxon>Bamfordvirae</taxon>
        <taxon>Nucleocytoviricota</taxon>
        <taxon>Megaviricetes</taxon>
        <taxon>Imitervirales</taxon>
        <taxon>Mimiviridae</taxon>
        <taxon>Klosneuvirinae</taxon>
        <taxon>Catovirus</taxon>
    </lineage>
</organism>
<dbReference type="GO" id="GO:0006351">
    <property type="term" value="P:DNA-templated transcription"/>
    <property type="evidence" value="ECO:0007669"/>
    <property type="project" value="InterPro"/>
</dbReference>
<keyword evidence="2 4" id="KW-0863">Zinc-finger</keyword>
<name>A0A1V0SC19_9VIRU</name>
<dbReference type="PROSITE" id="PS51133">
    <property type="entry name" value="ZF_TFIIS_2"/>
    <property type="match status" value="1"/>
</dbReference>
<keyword evidence="7" id="KW-0648">Protein biosynthesis</keyword>
<dbReference type="Pfam" id="PF01096">
    <property type="entry name" value="Zn_ribbon_TFIIS"/>
    <property type="match status" value="1"/>
</dbReference>
<evidence type="ECO:0000256" key="4">
    <source>
        <dbReference type="PROSITE-ProRule" id="PRU00472"/>
    </source>
</evidence>
<dbReference type="PROSITE" id="PS51321">
    <property type="entry name" value="TFIIS_CENTRAL"/>
    <property type="match status" value="1"/>
</dbReference>
<keyword evidence="1" id="KW-0479">Metal-binding</keyword>
<protein>
    <submittedName>
        <fullName evidence="7">Transcription elongation factor TFIIS</fullName>
    </submittedName>
</protein>
<evidence type="ECO:0000256" key="3">
    <source>
        <dbReference type="ARBA" id="ARBA00022833"/>
    </source>
</evidence>
<dbReference type="InterPro" id="IPR001222">
    <property type="entry name" value="Znf_TFIIS"/>
</dbReference>
<sequence length="222" mass="25978">MSVNKKHKDILIQNKNMDKLSLIQNSDFKTFNISLVNKQIFDSYKFRNENSKDINIKLIKIAESTIKRYETLEKLLNIILDVEKVEEIEKGIFEFSLLHVTTHGLEYKTVSAVYNDKVYDIIYNMTDPENKSLLNSILNNDVKAYAIAFLSPQQLNPERWIDLLEKKKFREDKENNMATTDRYTCRKCGERKAKVTELQIRGADEPTSLFVTCLVCYNTFIK</sequence>
<accession>A0A1V0SC19</accession>
<dbReference type="Gene3D" id="1.10.472.30">
    <property type="entry name" value="Transcription elongation factor S-II, central domain"/>
    <property type="match status" value="1"/>
</dbReference>
<dbReference type="SUPFAM" id="SSF46942">
    <property type="entry name" value="Elongation factor TFIIS domain 2"/>
    <property type="match status" value="1"/>
</dbReference>
<gene>
    <name evidence="7" type="ORF">Catovirus_2_212</name>
</gene>
<feature type="domain" description="TFIIS central" evidence="6">
    <location>
        <begin position="57"/>
        <end position="183"/>
    </location>
</feature>
<dbReference type="PANTHER" id="PTHR11477">
    <property type="entry name" value="TRANSCRIPTION FACTOR S-II ZINC FINGER DOMAIN-CONTAINING PROTEIN"/>
    <property type="match status" value="1"/>
</dbReference>
<dbReference type="SMART" id="SM00440">
    <property type="entry name" value="ZnF_C2C2"/>
    <property type="match status" value="1"/>
</dbReference>
<dbReference type="SUPFAM" id="SSF57783">
    <property type="entry name" value="Zinc beta-ribbon"/>
    <property type="match status" value="1"/>
</dbReference>
<dbReference type="GO" id="GO:0003676">
    <property type="term" value="F:nucleic acid binding"/>
    <property type="evidence" value="ECO:0007669"/>
    <property type="project" value="InterPro"/>
</dbReference>
<evidence type="ECO:0000259" key="5">
    <source>
        <dbReference type="PROSITE" id="PS51133"/>
    </source>
</evidence>